<name>A0A315VAP9_GAMAF</name>
<feature type="transmembrane region" description="Helical" evidence="11">
    <location>
        <begin position="193"/>
        <end position="215"/>
    </location>
</feature>
<dbReference type="AlphaFoldDB" id="A0A315VAP9"/>
<feature type="region of interest" description="Disordered" evidence="10">
    <location>
        <begin position="1"/>
        <end position="72"/>
    </location>
</feature>
<evidence type="ECO:0000256" key="11">
    <source>
        <dbReference type="SAM" id="Phobius"/>
    </source>
</evidence>
<keyword evidence="5 9" id="KW-0297">G-protein coupled receptor</keyword>
<sequence length="460" mass="52407">MAQQQRNDNGRQGRSGEVVGLNGPTYSEMHRSRSETTNQSQEEDISKISPSCVPAHSRGAPRFPIRSGMMSSSQDKEQESHYFLLSAVMLTYVKPGDAGRRGNHIDHGLCVKMFSICHESAQIVAASAHCLTPVHASRNCRNHTMVINSTNTNEVLERYYLSPLYALEFCVGFPSNLVVVLGYIFCLQEWQSCNIYVFSLAISDLVFLCTLPHLSHLYANEQAVNDPFVCVINRYILHVNLYSSILFMVWISMDRFLLIKYPMRNHRLLRPRAALVVTGLTWLVVNVEVCPIITLLVQDLQKKNWSRCEDFASLKGDVNPLGYSLGLTVTGYILPLLALCAFSQQISHLLQRQERAVQHRTSYKRPLRVVASATVMFLIIYTPYHILRNVRIASEQPWAQVDSSSQDYIKAMYILTRPLAFLHSVINPVFYFLMGDKFRELLISKIRNMSSKTKHRREPA</sequence>
<evidence type="ECO:0000256" key="3">
    <source>
        <dbReference type="ARBA" id="ARBA00022692"/>
    </source>
</evidence>
<proteinExistence type="inferred from homology"/>
<evidence type="ECO:0000256" key="4">
    <source>
        <dbReference type="ARBA" id="ARBA00022989"/>
    </source>
</evidence>
<dbReference type="GO" id="GO:0004930">
    <property type="term" value="F:G protein-coupled receptor activity"/>
    <property type="evidence" value="ECO:0007669"/>
    <property type="project" value="UniProtKB-KW"/>
</dbReference>
<reference evidence="13 14" key="1">
    <citation type="journal article" date="2018" name="G3 (Bethesda)">
        <title>A High-Quality Reference Genome for the Invasive Mosquitofish Gambusia affinis Using a Chicago Library.</title>
        <authorList>
            <person name="Hoffberg S.L."/>
            <person name="Troendle N.J."/>
            <person name="Glenn T.C."/>
            <person name="Mahmud O."/>
            <person name="Louha S."/>
            <person name="Chalopin D."/>
            <person name="Bennetzen J.L."/>
            <person name="Mauricio R."/>
        </authorList>
    </citation>
    <scope>NUCLEOTIDE SEQUENCE [LARGE SCALE GENOMIC DNA]</scope>
    <source>
        <strain evidence="13">NE01/NJP1002.9</strain>
        <tissue evidence="13">Muscle</tissue>
    </source>
</reference>
<dbReference type="PANTHER" id="PTHR24231">
    <property type="entry name" value="PURINOCEPTOR-RELATED G-PROTEIN COUPLED RECEPTOR"/>
    <property type="match status" value="1"/>
</dbReference>
<dbReference type="PRINTS" id="PR00237">
    <property type="entry name" value="GPCRRHODOPSN"/>
</dbReference>
<evidence type="ECO:0000256" key="5">
    <source>
        <dbReference type="ARBA" id="ARBA00023040"/>
    </source>
</evidence>
<dbReference type="Gene3D" id="1.20.1070.10">
    <property type="entry name" value="Rhodopsin 7-helix transmembrane proteins"/>
    <property type="match status" value="1"/>
</dbReference>
<feature type="transmembrane region" description="Helical" evidence="11">
    <location>
        <begin position="323"/>
        <end position="346"/>
    </location>
</feature>
<protein>
    <recommendedName>
        <fullName evidence="12">G-protein coupled receptors family 1 profile domain-containing protein</fullName>
    </recommendedName>
</protein>
<gene>
    <name evidence="13" type="ORF">CCH79_00003932</name>
</gene>
<dbReference type="Proteomes" id="UP000250572">
    <property type="component" value="Unassembled WGS sequence"/>
</dbReference>
<dbReference type="PANTHER" id="PTHR24231:SF14">
    <property type="entry name" value="SUCCINATE RECEPTOR 1"/>
    <property type="match status" value="1"/>
</dbReference>
<feature type="transmembrane region" description="Helical" evidence="11">
    <location>
        <begin position="235"/>
        <end position="253"/>
    </location>
</feature>
<keyword evidence="4 11" id="KW-1133">Transmembrane helix</keyword>
<dbReference type="STRING" id="33528.ENSGAFP00000019435"/>
<keyword evidence="14" id="KW-1185">Reference proteome</keyword>
<keyword evidence="2" id="KW-1003">Cell membrane</keyword>
<evidence type="ECO:0000256" key="8">
    <source>
        <dbReference type="ARBA" id="ARBA00023224"/>
    </source>
</evidence>
<evidence type="ECO:0000256" key="10">
    <source>
        <dbReference type="SAM" id="MobiDB-lite"/>
    </source>
</evidence>
<evidence type="ECO:0000256" key="6">
    <source>
        <dbReference type="ARBA" id="ARBA00023136"/>
    </source>
</evidence>
<dbReference type="PROSITE" id="PS00237">
    <property type="entry name" value="G_PROTEIN_RECEP_F1_1"/>
    <property type="match status" value="1"/>
</dbReference>
<keyword evidence="6 11" id="KW-0472">Membrane</keyword>
<comment type="subcellular location">
    <subcellularLocation>
        <location evidence="1">Cell membrane</location>
        <topology evidence="1">Multi-pass membrane protein</topology>
    </subcellularLocation>
</comment>
<feature type="transmembrane region" description="Helical" evidence="11">
    <location>
        <begin position="411"/>
        <end position="433"/>
    </location>
</feature>
<dbReference type="GO" id="GO:0005886">
    <property type="term" value="C:plasma membrane"/>
    <property type="evidence" value="ECO:0007669"/>
    <property type="project" value="UniProtKB-SubCell"/>
</dbReference>
<evidence type="ECO:0000313" key="14">
    <source>
        <dbReference type="Proteomes" id="UP000250572"/>
    </source>
</evidence>
<keyword evidence="3 9" id="KW-0812">Transmembrane</keyword>
<evidence type="ECO:0000256" key="2">
    <source>
        <dbReference type="ARBA" id="ARBA00022475"/>
    </source>
</evidence>
<feature type="transmembrane region" description="Helical" evidence="11">
    <location>
        <begin position="367"/>
        <end position="387"/>
    </location>
</feature>
<evidence type="ECO:0000256" key="9">
    <source>
        <dbReference type="RuleBase" id="RU000688"/>
    </source>
</evidence>
<evidence type="ECO:0000256" key="7">
    <source>
        <dbReference type="ARBA" id="ARBA00023170"/>
    </source>
</evidence>
<keyword evidence="8 9" id="KW-0807">Transducer</keyword>
<feature type="compositionally biased region" description="Low complexity" evidence="10">
    <location>
        <begin position="1"/>
        <end position="12"/>
    </location>
</feature>
<dbReference type="Pfam" id="PF00001">
    <property type="entry name" value="7tm_1"/>
    <property type="match status" value="1"/>
</dbReference>
<comment type="similarity">
    <text evidence="9">Belongs to the G-protein coupled receptor 1 family.</text>
</comment>
<dbReference type="EMBL" id="NHOQ01001971">
    <property type="protein sequence ID" value="PWA20435.1"/>
    <property type="molecule type" value="Genomic_DNA"/>
</dbReference>
<evidence type="ECO:0000313" key="13">
    <source>
        <dbReference type="EMBL" id="PWA20435.1"/>
    </source>
</evidence>
<dbReference type="InterPro" id="IPR000276">
    <property type="entry name" value="GPCR_Rhodpsn"/>
</dbReference>
<dbReference type="PROSITE" id="PS50262">
    <property type="entry name" value="G_PROTEIN_RECEP_F1_2"/>
    <property type="match status" value="1"/>
</dbReference>
<feature type="transmembrane region" description="Helical" evidence="11">
    <location>
        <begin position="164"/>
        <end position="186"/>
    </location>
</feature>
<evidence type="ECO:0000256" key="1">
    <source>
        <dbReference type="ARBA" id="ARBA00004651"/>
    </source>
</evidence>
<evidence type="ECO:0000259" key="12">
    <source>
        <dbReference type="PROSITE" id="PS50262"/>
    </source>
</evidence>
<accession>A0A315VAP9</accession>
<feature type="domain" description="G-protein coupled receptors family 1 profile" evidence="12">
    <location>
        <begin position="175"/>
        <end position="431"/>
    </location>
</feature>
<feature type="transmembrane region" description="Helical" evidence="11">
    <location>
        <begin position="274"/>
        <end position="297"/>
    </location>
</feature>
<organism evidence="13 14">
    <name type="scientific">Gambusia affinis</name>
    <name type="common">Western mosquitofish</name>
    <name type="synonym">Heterandria affinis</name>
    <dbReference type="NCBI Taxonomy" id="33528"/>
    <lineage>
        <taxon>Eukaryota</taxon>
        <taxon>Metazoa</taxon>
        <taxon>Chordata</taxon>
        <taxon>Craniata</taxon>
        <taxon>Vertebrata</taxon>
        <taxon>Euteleostomi</taxon>
        <taxon>Actinopterygii</taxon>
        <taxon>Neopterygii</taxon>
        <taxon>Teleostei</taxon>
        <taxon>Neoteleostei</taxon>
        <taxon>Acanthomorphata</taxon>
        <taxon>Ovalentaria</taxon>
        <taxon>Atherinomorphae</taxon>
        <taxon>Cyprinodontiformes</taxon>
        <taxon>Poeciliidae</taxon>
        <taxon>Poeciliinae</taxon>
        <taxon>Gambusia</taxon>
    </lineage>
</organism>
<comment type="caution">
    <text evidence="13">The sequence shown here is derived from an EMBL/GenBank/DDBJ whole genome shotgun (WGS) entry which is preliminary data.</text>
</comment>
<dbReference type="SUPFAM" id="SSF81321">
    <property type="entry name" value="Family A G protein-coupled receptor-like"/>
    <property type="match status" value="1"/>
</dbReference>
<dbReference type="InterPro" id="IPR017452">
    <property type="entry name" value="GPCR_Rhodpsn_7TM"/>
</dbReference>
<keyword evidence="7 9" id="KW-0675">Receptor</keyword>
<dbReference type="PRINTS" id="PR01157">
    <property type="entry name" value="P2YPURNOCPTR"/>
</dbReference>